<dbReference type="PROSITE" id="PS01359">
    <property type="entry name" value="ZF_PHD_1"/>
    <property type="match status" value="1"/>
</dbReference>
<dbReference type="InterPro" id="IPR013083">
    <property type="entry name" value="Znf_RING/FYVE/PHD"/>
</dbReference>
<dbReference type="SMART" id="SM00249">
    <property type="entry name" value="PHD"/>
    <property type="match status" value="1"/>
</dbReference>
<sequence>MAAPSTMGPPLSPREPRRSNRRPVATSSTTSNSKSSKSNSPGPEPPQPRASSSSRNRRVKDEHDDGFVQPAAAPKKSKRKSKEKPTPEAPLAPVPVIEDGAEDQEDDEGGVIRCVCGRQDGGNGGAEEEDDPSFWIQCETCKVWQHGQCVGVAQEELAPEHYHCEECRPDLHIDLLKRLRRSNGATHSTASRSSRSHSPHHAGFTAGNAAHQKDKVTKRRNTMNSRDAAYNDEIIKQVMDGKATLEALADGTSVGAPSIHPDDSIETDIVTNRKRKRSEPAPEADGVAAKRTRSVSSNSDLPMASILPDPPQSNGMHDDQTTDHPFLEPPAPISHKGGSRGKRNGKKGGSGGVEVGPDGKKQPNQYTYRRPGRGNASLSVNGTDKTLASPTPTPHEHSTRRNPHPVSRPHPISTPLPPLTTWGLPDYLAHLIELLPTDTPQPLQVAGVGEERGVKVKWPGKRMSLADMGKRVRSLMEWVGREQGLYQERFRRKDALEKAVAKEAKLGEGHLAAPRDQDTDVIMEAAEGIQNKETVAFDNEGSSSASGEPLSKIAEASTSTAFGKSPADYLSAPTAPEVVKAGSEGSTPKLDRTPNLLSDPIHEQEAGTGVDDDASSFPKPVTKQTTVQLMEELMSDLIAFQEKFGLQVKMKDRRANG</sequence>
<dbReference type="SUPFAM" id="SSF57903">
    <property type="entry name" value="FYVE/PHD zinc finger"/>
    <property type="match status" value="1"/>
</dbReference>
<feature type="compositionally biased region" description="Low complexity" evidence="4">
    <location>
        <begin position="22"/>
        <end position="40"/>
    </location>
</feature>
<dbReference type="Proteomes" id="UP000076722">
    <property type="component" value="Unassembled WGS sequence"/>
</dbReference>
<protein>
    <recommendedName>
        <fullName evidence="5">Zinc finger PHD-type domain-containing protein</fullName>
    </recommendedName>
</protein>
<dbReference type="OrthoDB" id="79252at2759"/>
<dbReference type="InterPro" id="IPR001965">
    <property type="entry name" value="Znf_PHD"/>
</dbReference>
<dbReference type="InterPro" id="IPR019787">
    <property type="entry name" value="Znf_PHD-finger"/>
</dbReference>
<feature type="domain" description="Zinc finger PHD-type" evidence="5">
    <location>
        <begin position="113"/>
        <end position="168"/>
    </location>
</feature>
<dbReference type="GO" id="GO:0008270">
    <property type="term" value="F:zinc ion binding"/>
    <property type="evidence" value="ECO:0007669"/>
    <property type="project" value="UniProtKB-KW"/>
</dbReference>
<feature type="region of interest" description="Disordered" evidence="4">
    <location>
        <begin position="574"/>
        <end position="619"/>
    </location>
</feature>
<evidence type="ECO:0000256" key="2">
    <source>
        <dbReference type="ARBA" id="ARBA00022771"/>
    </source>
</evidence>
<feature type="compositionally biased region" description="Acidic residues" evidence="4">
    <location>
        <begin position="99"/>
        <end position="109"/>
    </location>
</feature>
<evidence type="ECO:0000313" key="6">
    <source>
        <dbReference type="EMBL" id="KZS98673.1"/>
    </source>
</evidence>
<dbReference type="Pfam" id="PF00628">
    <property type="entry name" value="PHD"/>
    <property type="match status" value="1"/>
</dbReference>
<dbReference type="STRING" id="1314777.A0A165A9R6"/>
<dbReference type="AlphaFoldDB" id="A0A165A9R6"/>
<evidence type="ECO:0000256" key="1">
    <source>
        <dbReference type="ARBA" id="ARBA00022723"/>
    </source>
</evidence>
<keyword evidence="7" id="KW-1185">Reference proteome</keyword>
<evidence type="ECO:0000256" key="3">
    <source>
        <dbReference type="ARBA" id="ARBA00022833"/>
    </source>
</evidence>
<feature type="compositionally biased region" description="Polar residues" evidence="4">
    <location>
        <begin position="376"/>
        <end position="390"/>
    </location>
</feature>
<feature type="region of interest" description="Disordered" evidence="4">
    <location>
        <begin position="1"/>
        <end position="131"/>
    </location>
</feature>
<dbReference type="PANTHER" id="PTHR47793:SF1">
    <property type="entry name" value="HISTONE DEACETYLASE COMPLEX SUBUNIT CTI6"/>
    <property type="match status" value="1"/>
</dbReference>
<dbReference type="InterPro" id="IPR011011">
    <property type="entry name" value="Znf_FYVE_PHD"/>
</dbReference>
<feature type="region of interest" description="Disordered" evidence="4">
    <location>
        <begin position="183"/>
        <end position="228"/>
    </location>
</feature>
<feature type="compositionally biased region" description="Basic and acidic residues" evidence="4">
    <location>
        <begin position="316"/>
        <end position="326"/>
    </location>
</feature>
<keyword evidence="2" id="KW-0863">Zinc-finger</keyword>
<organism evidence="6 7">
    <name type="scientific">Sistotremastrum niveocremeum HHB9708</name>
    <dbReference type="NCBI Taxonomy" id="1314777"/>
    <lineage>
        <taxon>Eukaryota</taxon>
        <taxon>Fungi</taxon>
        <taxon>Dikarya</taxon>
        <taxon>Basidiomycota</taxon>
        <taxon>Agaricomycotina</taxon>
        <taxon>Agaricomycetes</taxon>
        <taxon>Sistotremastrales</taxon>
        <taxon>Sistotremastraceae</taxon>
        <taxon>Sertulicium</taxon>
        <taxon>Sertulicium niveocremeum</taxon>
    </lineage>
</organism>
<keyword evidence="1" id="KW-0479">Metal-binding</keyword>
<dbReference type="Gene3D" id="3.30.40.10">
    <property type="entry name" value="Zinc/RING finger domain, C3HC4 (zinc finger)"/>
    <property type="match status" value="1"/>
</dbReference>
<evidence type="ECO:0000259" key="5">
    <source>
        <dbReference type="SMART" id="SM00249"/>
    </source>
</evidence>
<gene>
    <name evidence="6" type="ORF">SISNIDRAFT_546578</name>
</gene>
<keyword evidence="3" id="KW-0862">Zinc</keyword>
<proteinExistence type="predicted"/>
<dbReference type="InterPro" id="IPR053051">
    <property type="entry name" value="HDAC_complex_subunit"/>
</dbReference>
<reference evidence="6 7" key="1">
    <citation type="journal article" date="2016" name="Mol. Biol. Evol.">
        <title>Comparative Genomics of Early-Diverging Mushroom-Forming Fungi Provides Insights into the Origins of Lignocellulose Decay Capabilities.</title>
        <authorList>
            <person name="Nagy L.G."/>
            <person name="Riley R."/>
            <person name="Tritt A."/>
            <person name="Adam C."/>
            <person name="Daum C."/>
            <person name="Floudas D."/>
            <person name="Sun H."/>
            <person name="Yadav J.S."/>
            <person name="Pangilinan J."/>
            <person name="Larsson K.H."/>
            <person name="Matsuura K."/>
            <person name="Barry K."/>
            <person name="Labutti K."/>
            <person name="Kuo R."/>
            <person name="Ohm R.A."/>
            <person name="Bhattacharya S.S."/>
            <person name="Shirouzu T."/>
            <person name="Yoshinaga Y."/>
            <person name="Martin F.M."/>
            <person name="Grigoriev I.V."/>
            <person name="Hibbett D.S."/>
        </authorList>
    </citation>
    <scope>NUCLEOTIDE SEQUENCE [LARGE SCALE GENOMIC DNA]</scope>
    <source>
        <strain evidence="6 7">HHB9708</strain>
    </source>
</reference>
<dbReference type="PANTHER" id="PTHR47793">
    <property type="entry name" value="HISTONE DEACETYLASE COMPLEX SUBUNIT CTI6"/>
    <property type="match status" value="1"/>
</dbReference>
<dbReference type="InterPro" id="IPR019786">
    <property type="entry name" value="Zinc_finger_PHD-type_CS"/>
</dbReference>
<accession>A0A165A9R6</accession>
<feature type="region of interest" description="Disordered" evidence="4">
    <location>
        <begin position="253"/>
        <end position="414"/>
    </location>
</feature>
<dbReference type="EMBL" id="KV419395">
    <property type="protein sequence ID" value="KZS98673.1"/>
    <property type="molecule type" value="Genomic_DNA"/>
</dbReference>
<name>A0A165A9R6_9AGAM</name>
<feature type="compositionally biased region" description="Basic residues" evidence="4">
    <location>
        <begin position="337"/>
        <end position="346"/>
    </location>
</feature>
<evidence type="ECO:0000256" key="4">
    <source>
        <dbReference type="SAM" id="MobiDB-lite"/>
    </source>
</evidence>
<evidence type="ECO:0000313" key="7">
    <source>
        <dbReference type="Proteomes" id="UP000076722"/>
    </source>
</evidence>
<feature type="region of interest" description="Disordered" evidence="4">
    <location>
        <begin position="532"/>
        <end position="551"/>
    </location>
</feature>